<protein>
    <submittedName>
        <fullName evidence="1">Uncharacterized protein</fullName>
    </submittedName>
</protein>
<accession>A0A7W7QZ22</accession>
<organism evidence="1 2">
    <name type="scientific">Kitasatospora kifunensis</name>
    <name type="common">Streptomyces kifunensis</name>
    <dbReference type="NCBI Taxonomy" id="58351"/>
    <lineage>
        <taxon>Bacteria</taxon>
        <taxon>Bacillati</taxon>
        <taxon>Actinomycetota</taxon>
        <taxon>Actinomycetes</taxon>
        <taxon>Kitasatosporales</taxon>
        <taxon>Streptomycetaceae</taxon>
        <taxon>Kitasatospora</taxon>
    </lineage>
</organism>
<evidence type="ECO:0000313" key="2">
    <source>
        <dbReference type="Proteomes" id="UP000540506"/>
    </source>
</evidence>
<keyword evidence="2" id="KW-1185">Reference proteome</keyword>
<proteinExistence type="predicted"/>
<dbReference type="RefSeq" id="WP_184934369.1">
    <property type="nucleotide sequence ID" value="NZ_JACHJV010000001.1"/>
</dbReference>
<sequence>MRGLLGDGGLLAAALSAATLLIRRTQPADTGALFGILQAFHRCPDCQRDTAHVIHSSVCRTCSDCGHRTYPGDPL</sequence>
<evidence type="ECO:0000313" key="1">
    <source>
        <dbReference type="EMBL" id="MBB4922148.1"/>
    </source>
</evidence>
<dbReference type="AlphaFoldDB" id="A0A7W7QZ22"/>
<dbReference type="Proteomes" id="UP000540506">
    <property type="component" value="Unassembled WGS sequence"/>
</dbReference>
<reference evidence="1 2" key="1">
    <citation type="submission" date="2020-08" db="EMBL/GenBank/DDBJ databases">
        <title>Sequencing the genomes of 1000 actinobacteria strains.</title>
        <authorList>
            <person name="Klenk H.-P."/>
        </authorList>
    </citation>
    <scope>NUCLEOTIDE SEQUENCE [LARGE SCALE GENOMIC DNA]</scope>
    <source>
        <strain evidence="1 2">DSM 41654</strain>
    </source>
</reference>
<name>A0A7W7QZ22_KITKI</name>
<comment type="caution">
    <text evidence="1">The sequence shown here is derived from an EMBL/GenBank/DDBJ whole genome shotgun (WGS) entry which is preliminary data.</text>
</comment>
<dbReference type="EMBL" id="JACHJV010000001">
    <property type="protein sequence ID" value="MBB4922148.1"/>
    <property type="molecule type" value="Genomic_DNA"/>
</dbReference>
<gene>
    <name evidence="1" type="ORF">FHR34_001141</name>
</gene>